<organism evidence="1">
    <name type="scientific">Bacteroides intestinalis</name>
    <dbReference type="NCBI Taxonomy" id="329854"/>
    <lineage>
        <taxon>Bacteria</taxon>
        <taxon>Pseudomonadati</taxon>
        <taxon>Bacteroidota</taxon>
        <taxon>Bacteroidia</taxon>
        <taxon>Bacteroidales</taxon>
        <taxon>Bacteroidaceae</taxon>
        <taxon>Bacteroides</taxon>
    </lineage>
</organism>
<dbReference type="AlphaFoldDB" id="A0A139LV06"/>
<protein>
    <submittedName>
        <fullName evidence="1">Uncharacterized protein</fullName>
    </submittedName>
</protein>
<evidence type="ECO:0000313" key="2">
    <source>
        <dbReference type="Proteomes" id="UP000070319"/>
    </source>
</evidence>
<dbReference type="EMBL" id="LTDF01000027">
    <property type="protein sequence ID" value="KXT55270.1"/>
    <property type="molecule type" value="Genomic_DNA"/>
</dbReference>
<name>A0A139LV06_9BACE</name>
<comment type="caution">
    <text evidence="1">The sequence shown here is derived from an EMBL/GenBank/DDBJ whole genome shotgun (WGS) entry which is preliminary data.</text>
</comment>
<evidence type="ECO:0000313" key="1">
    <source>
        <dbReference type="EMBL" id="KXT55270.1"/>
    </source>
</evidence>
<reference evidence="1 2" key="1">
    <citation type="submission" date="2016-02" db="EMBL/GenBank/DDBJ databases">
        <authorList>
            <person name="Wen L."/>
            <person name="He K."/>
            <person name="Yang H."/>
        </authorList>
    </citation>
    <scope>NUCLEOTIDE SEQUENCE [LARGE SCALE GENOMIC DNA]</scope>
    <source>
        <strain evidence="1 2">KLE1704</strain>
    </source>
</reference>
<gene>
    <name evidence="1" type="ORF">HMPREF2531_00270</name>
</gene>
<dbReference type="Proteomes" id="UP000070319">
    <property type="component" value="Unassembled WGS sequence"/>
</dbReference>
<sequence>MNFFPSLPLFNYKIKCEYKNIFLLLHRISEINAQEKRDI</sequence>
<accession>A0A139LV06</accession>
<proteinExistence type="predicted"/>